<protein>
    <submittedName>
        <fullName evidence="4">Sugar phosphate isomerase/epimerase</fullName>
    </submittedName>
</protein>
<dbReference type="Gene3D" id="3.20.20.150">
    <property type="entry name" value="Divalent-metal-dependent TIM barrel enzymes"/>
    <property type="match status" value="1"/>
</dbReference>
<dbReference type="SUPFAM" id="SSF51658">
    <property type="entry name" value="Xylose isomerase-like"/>
    <property type="match status" value="1"/>
</dbReference>
<dbReference type="PANTHER" id="PTHR43489">
    <property type="entry name" value="ISOMERASE"/>
    <property type="match status" value="1"/>
</dbReference>
<accession>A0A2M9CFL0</accession>
<dbReference type="InterPro" id="IPR036237">
    <property type="entry name" value="Xyl_isomerase-like_sf"/>
</dbReference>
<dbReference type="InterPro" id="IPR050417">
    <property type="entry name" value="Sugar_Epim/Isomerase"/>
</dbReference>
<dbReference type="GO" id="GO:0016853">
    <property type="term" value="F:isomerase activity"/>
    <property type="evidence" value="ECO:0007669"/>
    <property type="project" value="UniProtKB-KW"/>
</dbReference>
<dbReference type="InterPro" id="IPR013022">
    <property type="entry name" value="Xyl_isomerase-like_TIM-brl"/>
</dbReference>
<dbReference type="PANTHER" id="PTHR43489:SF7">
    <property type="entry name" value="3-DEHYDRO-D-GULOSIDE 4-EPIMERASE-RELATED"/>
    <property type="match status" value="1"/>
</dbReference>
<name>A0A2M9CFL0_9MICO</name>
<sequence>MTFKLAAQESTCEGDTLEEKFAFARSVGFDGIELSGRGNGVFVSRTAELQAARAAGVEMPSAVAHVDHFIGDFDEERRRGAIDELKELLGVVAAAGGNGFVTPHAFGLFSKHLPPFVPPRSDDESRRLLLEALDEIAAHAATLGVVAYLEPLNRFEDFVVNTLADASWYVDEIGSPGLAVVADTWHMSIEEADTGAAIRAAGSRIGHVQLGDSNRLEPGAGHYDWDDTLDALDDIGYDGWLAMECGLSGPAREVLPRVAALLRRE</sequence>
<gene>
    <name evidence="4" type="ORF">CLV46_0227</name>
</gene>
<dbReference type="AlphaFoldDB" id="A0A2M9CFL0"/>
<dbReference type="Pfam" id="PF01261">
    <property type="entry name" value="AP_endonuc_2"/>
    <property type="match status" value="1"/>
</dbReference>
<dbReference type="RefSeq" id="WP_100363095.1">
    <property type="nucleotide sequence ID" value="NZ_PGFF01000001.1"/>
</dbReference>
<organism evidence="4 5">
    <name type="scientific">Diaminobutyricimonas aerilata</name>
    <dbReference type="NCBI Taxonomy" id="1162967"/>
    <lineage>
        <taxon>Bacteria</taxon>
        <taxon>Bacillati</taxon>
        <taxon>Actinomycetota</taxon>
        <taxon>Actinomycetes</taxon>
        <taxon>Micrococcales</taxon>
        <taxon>Microbacteriaceae</taxon>
        <taxon>Diaminobutyricimonas</taxon>
    </lineage>
</organism>
<evidence type="ECO:0000259" key="3">
    <source>
        <dbReference type="Pfam" id="PF01261"/>
    </source>
</evidence>
<dbReference type="EMBL" id="PGFF01000001">
    <property type="protein sequence ID" value="PJJ70703.1"/>
    <property type="molecule type" value="Genomic_DNA"/>
</dbReference>
<dbReference type="OrthoDB" id="9801426at2"/>
<keyword evidence="2" id="KW-0119">Carbohydrate metabolism</keyword>
<keyword evidence="1 4" id="KW-0413">Isomerase</keyword>
<evidence type="ECO:0000256" key="2">
    <source>
        <dbReference type="ARBA" id="ARBA00023277"/>
    </source>
</evidence>
<evidence type="ECO:0000313" key="4">
    <source>
        <dbReference type="EMBL" id="PJJ70703.1"/>
    </source>
</evidence>
<evidence type="ECO:0000256" key="1">
    <source>
        <dbReference type="ARBA" id="ARBA00023235"/>
    </source>
</evidence>
<dbReference type="Proteomes" id="UP000228758">
    <property type="component" value="Unassembled WGS sequence"/>
</dbReference>
<evidence type="ECO:0000313" key="5">
    <source>
        <dbReference type="Proteomes" id="UP000228758"/>
    </source>
</evidence>
<reference evidence="4 5" key="1">
    <citation type="submission" date="2017-11" db="EMBL/GenBank/DDBJ databases">
        <title>Genomic Encyclopedia of Archaeal and Bacterial Type Strains, Phase II (KMG-II): From Individual Species to Whole Genera.</title>
        <authorList>
            <person name="Goeker M."/>
        </authorList>
    </citation>
    <scope>NUCLEOTIDE SEQUENCE [LARGE SCALE GENOMIC DNA]</scope>
    <source>
        <strain evidence="4 5">DSM 27393</strain>
    </source>
</reference>
<proteinExistence type="predicted"/>
<comment type="caution">
    <text evidence="4">The sequence shown here is derived from an EMBL/GenBank/DDBJ whole genome shotgun (WGS) entry which is preliminary data.</text>
</comment>
<feature type="domain" description="Xylose isomerase-like TIM barrel" evidence="3">
    <location>
        <begin position="21"/>
        <end position="257"/>
    </location>
</feature>
<keyword evidence="5" id="KW-1185">Reference proteome</keyword>